<evidence type="ECO:0000256" key="2">
    <source>
        <dbReference type="ARBA" id="ARBA00022729"/>
    </source>
</evidence>
<evidence type="ECO:0000259" key="7">
    <source>
        <dbReference type="Pfam" id="PF07940"/>
    </source>
</evidence>
<dbReference type="SUPFAM" id="SSF48230">
    <property type="entry name" value="Chondroitin AC/alginate lyase"/>
    <property type="match status" value="1"/>
</dbReference>
<evidence type="ECO:0000256" key="4">
    <source>
        <dbReference type="ARBA" id="ARBA00023239"/>
    </source>
</evidence>
<evidence type="ECO:0000313" key="8">
    <source>
        <dbReference type="EMBL" id="PWJ58458.1"/>
    </source>
</evidence>
<evidence type="ECO:0000313" key="9">
    <source>
        <dbReference type="Proteomes" id="UP000245880"/>
    </source>
</evidence>
<gene>
    <name evidence="8" type="ORF">CLV98_104318</name>
</gene>
<dbReference type="EMBL" id="QGDT01000004">
    <property type="protein sequence ID" value="PWJ58458.1"/>
    <property type="molecule type" value="Genomic_DNA"/>
</dbReference>
<evidence type="ECO:0000256" key="5">
    <source>
        <dbReference type="SAM" id="SignalP"/>
    </source>
</evidence>
<dbReference type="PANTHER" id="PTHR39210">
    <property type="entry name" value="HEPARIN-SULFATE LYASE"/>
    <property type="match status" value="1"/>
</dbReference>
<dbReference type="GO" id="GO:0016829">
    <property type="term" value="F:lyase activity"/>
    <property type="evidence" value="ECO:0007669"/>
    <property type="project" value="UniProtKB-KW"/>
</dbReference>
<accession>A0A316AM03</accession>
<dbReference type="GO" id="GO:0042597">
    <property type="term" value="C:periplasmic space"/>
    <property type="evidence" value="ECO:0007669"/>
    <property type="project" value="UniProtKB-SubCell"/>
</dbReference>
<feature type="domain" description="Heparinase II/III-like C-terminal" evidence="7">
    <location>
        <begin position="375"/>
        <end position="634"/>
    </location>
</feature>
<dbReference type="Gene3D" id="1.50.10.100">
    <property type="entry name" value="Chondroitin AC/alginate lyase"/>
    <property type="match status" value="1"/>
</dbReference>
<dbReference type="Pfam" id="PF05426">
    <property type="entry name" value="Alginate_lyase"/>
    <property type="match status" value="1"/>
</dbReference>
<reference evidence="8 9" key="1">
    <citation type="submission" date="2018-03" db="EMBL/GenBank/DDBJ databases">
        <title>Genomic Encyclopedia of Archaeal and Bacterial Type Strains, Phase II (KMG-II): from individual species to whole genera.</title>
        <authorList>
            <person name="Goeker M."/>
        </authorList>
    </citation>
    <scope>NUCLEOTIDE SEQUENCE [LARGE SCALE GENOMIC DNA]</scope>
    <source>
        <strain evidence="8 9">DSM 100346</strain>
    </source>
</reference>
<evidence type="ECO:0000259" key="6">
    <source>
        <dbReference type="Pfam" id="PF05426"/>
    </source>
</evidence>
<sequence>MRLFYLGFCMLLGLSGAVAQRGSVLMDPSDASQIQQSLGQFALLDKSYEDLKQLADGAIAQPMDVPVPKDPAGGYSHEQHKRNYQAIQAAGICYSVSKDQRYVKFVKDILLQYSRLIPTLKNHPQAKGSSPGRLFHQALNDCNWVAYSVQGYDAVYSELTPAERSQIESSVFRPLATFLTRDLESWFNLVHNHGVWAVSAVGMTGFVLKDKELVEKAILGTKKDGKGGFLAQLNTLFSPDGYYTEGPYYVRYALLPFFLFAQAIEMNQPERKIFDYRNQILKKAFYAALQQTNSDGKFIPINDALKEKGWDTRELVTAASIVFQRYGADATLLDMIRQQGRVLLNKGGLAIAKLDKQLGSESPHFERKSVIFSDGPMGRDGGIAILRNGVQQQQTSLVFKFTGHGLSHGHYDKLMLALYDDGNEILTDYGAARFLNVEPKFGGRYLPENHSFAMQTIAHNTVVVDEASHFGGKEAVAEKESGQLYFADLSDANQQIISAKAATAYKDVTLQRTLLMLNDSTLDKPIVLDLFRVLSAQKHQYDLPFYYKGQLIKTNLPYQAATKVQTTLGESNGYQHLWKQAEAKPNASAFTLTWLNDSRFYSVTTATDTATQVILARVGANDPDFNLRPEPALIVRQQWAKGGTFLSVIEPHGHFDPTAETASGAESNVKEAKIIYDTAVATVVDVWLNSGHKIRLAVANNDAASGQSHSLSLPDGTLSWKGYYQLNLL</sequence>
<proteinExistence type="predicted"/>
<feature type="chain" id="PRO_5016338421" evidence="5">
    <location>
        <begin position="20"/>
        <end position="729"/>
    </location>
</feature>
<keyword evidence="3" id="KW-0574">Periplasm</keyword>
<name>A0A316AM03_9BACT</name>
<dbReference type="OrthoDB" id="9772435at2"/>
<dbReference type="InterPro" id="IPR008929">
    <property type="entry name" value="Chondroitin_lyas"/>
</dbReference>
<evidence type="ECO:0000256" key="3">
    <source>
        <dbReference type="ARBA" id="ARBA00022764"/>
    </source>
</evidence>
<dbReference type="InterPro" id="IPR008397">
    <property type="entry name" value="Alginate_lyase_dom"/>
</dbReference>
<dbReference type="AlphaFoldDB" id="A0A316AM03"/>
<comment type="subcellular location">
    <subcellularLocation>
        <location evidence="1">Periplasm</location>
    </subcellularLocation>
</comment>
<organism evidence="8 9">
    <name type="scientific">Dyadobacter jejuensis</name>
    <dbReference type="NCBI Taxonomy" id="1082580"/>
    <lineage>
        <taxon>Bacteria</taxon>
        <taxon>Pseudomonadati</taxon>
        <taxon>Bacteroidota</taxon>
        <taxon>Cytophagia</taxon>
        <taxon>Cytophagales</taxon>
        <taxon>Spirosomataceae</taxon>
        <taxon>Dyadobacter</taxon>
    </lineage>
</organism>
<dbReference type="Gene3D" id="2.70.98.70">
    <property type="match status" value="1"/>
</dbReference>
<dbReference type="Pfam" id="PF07940">
    <property type="entry name" value="Hepar_II_III_C"/>
    <property type="match status" value="1"/>
</dbReference>
<evidence type="ECO:0000256" key="1">
    <source>
        <dbReference type="ARBA" id="ARBA00004418"/>
    </source>
</evidence>
<dbReference type="Proteomes" id="UP000245880">
    <property type="component" value="Unassembled WGS sequence"/>
</dbReference>
<keyword evidence="4 8" id="KW-0456">Lyase</keyword>
<feature type="domain" description="Alginate lyase" evidence="6">
    <location>
        <begin position="82"/>
        <end position="293"/>
    </location>
</feature>
<dbReference type="RefSeq" id="WP_109674305.1">
    <property type="nucleotide sequence ID" value="NZ_QGDT01000004.1"/>
</dbReference>
<keyword evidence="9" id="KW-1185">Reference proteome</keyword>
<comment type="caution">
    <text evidence="8">The sequence shown here is derived from an EMBL/GenBank/DDBJ whole genome shotgun (WGS) entry which is preliminary data.</text>
</comment>
<dbReference type="PANTHER" id="PTHR39210:SF1">
    <property type="entry name" value="HEPARIN-SULFATE LYASE"/>
    <property type="match status" value="1"/>
</dbReference>
<dbReference type="InterPro" id="IPR012480">
    <property type="entry name" value="Hepar_II_III_C"/>
</dbReference>
<feature type="signal peptide" evidence="5">
    <location>
        <begin position="1"/>
        <end position="19"/>
    </location>
</feature>
<protein>
    <submittedName>
        <fullName evidence="8">Alginate lyase</fullName>
    </submittedName>
</protein>
<keyword evidence="2 5" id="KW-0732">Signal</keyword>